<dbReference type="PANTHER" id="PTHR20898">
    <property type="entry name" value="DAEDALUS ON 3-RELATED-RELATED"/>
    <property type="match status" value="1"/>
</dbReference>
<dbReference type="KEGG" id="mde:101895372"/>
<dbReference type="Proteomes" id="UP001652621">
    <property type="component" value="Unplaced"/>
</dbReference>
<gene>
    <name evidence="1" type="primary">101895372</name>
    <name evidence="3" type="synonym">LOC101895372</name>
</gene>
<dbReference type="EnsemblMetazoa" id="MDOA005524-RB">
    <property type="protein sequence ID" value="MDOA005524-PB"/>
    <property type="gene ID" value="MDOA005524"/>
</dbReference>
<protein>
    <submittedName>
        <fullName evidence="3">Uncharacterized protein LOC101895372</fullName>
    </submittedName>
</protein>
<dbReference type="RefSeq" id="XP_011292086.1">
    <property type="nucleotide sequence ID" value="XM_011293784.1"/>
</dbReference>
<dbReference type="GeneID" id="101895372"/>
<proteinExistence type="predicted"/>
<dbReference type="VEuPathDB" id="VectorBase:MDOMA2_020568"/>
<reference evidence="1" key="1">
    <citation type="submission" date="2020-05" db="UniProtKB">
        <authorList>
            <consortium name="EnsemblMetazoa"/>
        </authorList>
    </citation>
    <scope>IDENTIFICATION</scope>
    <source>
        <strain evidence="1">Aabys</strain>
    </source>
</reference>
<reference evidence="3" key="2">
    <citation type="submission" date="2025-04" db="UniProtKB">
        <authorList>
            <consortium name="RefSeq"/>
        </authorList>
    </citation>
    <scope>IDENTIFICATION</scope>
    <source>
        <strain evidence="3">Aabys</strain>
    </source>
</reference>
<dbReference type="VEuPathDB" id="VectorBase:MDOA005524"/>
<organism evidence="1">
    <name type="scientific">Musca domestica</name>
    <name type="common">House fly</name>
    <dbReference type="NCBI Taxonomy" id="7370"/>
    <lineage>
        <taxon>Eukaryota</taxon>
        <taxon>Metazoa</taxon>
        <taxon>Ecdysozoa</taxon>
        <taxon>Arthropoda</taxon>
        <taxon>Hexapoda</taxon>
        <taxon>Insecta</taxon>
        <taxon>Pterygota</taxon>
        <taxon>Neoptera</taxon>
        <taxon>Endopterygota</taxon>
        <taxon>Diptera</taxon>
        <taxon>Brachycera</taxon>
        <taxon>Muscomorpha</taxon>
        <taxon>Muscoidea</taxon>
        <taxon>Muscidae</taxon>
        <taxon>Musca</taxon>
    </lineage>
</organism>
<dbReference type="Pfam" id="PF06477">
    <property type="entry name" value="DUF1091"/>
    <property type="match status" value="1"/>
</dbReference>
<accession>A0A1I8MJD8</accession>
<evidence type="ECO:0000313" key="3">
    <source>
        <dbReference type="RefSeq" id="XP_011292086.1"/>
    </source>
</evidence>
<name>A0A1I8MJD8_MUSDO</name>
<dbReference type="SMART" id="SM00697">
    <property type="entry name" value="DM8"/>
    <property type="match status" value="1"/>
</dbReference>
<evidence type="ECO:0000313" key="1">
    <source>
        <dbReference type="EnsemblMetazoa" id="MDOA005524-PB"/>
    </source>
</evidence>
<dbReference type="AlphaFoldDB" id="A0A1I8MJD8"/>
<dbReference type="PANTHER" id="PTHR20898:SF1">
    <property type="entry name" value="MD-2-RELATED LIPID-RECOGNITION DOMAIN-CONTAINING PROTEIN"/>
    <property type="match status" value="1"/>
</dbReference>
<keyword evidence="2" id="KW-1185">Reference proteome</keyword>
<dbReference type="InterPro" id="IPR010512">
    <property type="entry name" value="DUF1091"/>
</dbReference>
<evidence type="ECO:0000313" key="2">
    <source>
        <dbReference type="Proteomes" id="UP001652621"/>
    </source>
</evidence>
<sequence length="185" mass="21585">MTFHIYWFANYRSYKVIFTSFEYEANPQFLKATIQIQNVSGETTLHVVLNVLEDIENIGLSYGLAIEGDQPNNFTMVVKRKLDFCKFLQERPVGMGFRRHYEDILKSDSFIKSCPLKKNAVFTVRNYQLDEELLPQYVPETNFYLDMQFDRMNPKGEAVMLIKGRLNGTIDKSKGFNNLKMFSMG</sequence>
<dbReference type="OrthoDB" id="8186735at2759"/>
<dbReference type="eggNOG" id="ENOG502TBAE">
    <property type="taxonomic scope" value="Eukaryota"/>
</dbReference>